<gene>
    <name evidence="6" type="ORF">M2152_001594</name>
</gene>
<feature type="domain" description="Aminodeoxyfutalosine deaminase/Imidazolonepropionase-like composite" evidence="5">
    <location>
        <begin position="23"/>
        <end position="47"/>
    </location>
</feature>
<evidence type="ECO:0000256" key="3">
    <source>
        <dbReference type="ARBA" id="ARBA00022833"/>
    </source>
</evidence>
<dbReference type="Pfam" id="PF22039">
    <property type="entry name" value="HUTI_composite_bact"/>
    <property type="match status" value="1"/>
</dbReference>
<dbReference type="InterPro" id="IPR032466">
    <property type="entry name" value="Metal_Hydrolase"/>
</dbReference>
<dbReference type="PANTHER" id="PTHR22642:SF2">
    <property type="entry name" value="PROTEIN LONG AFTER FAR-RED 3"/>
    <property type="match status" value="1"/>
</dbReference>
<reference evidence="6 7" key="1">
    <citation type="submission" date="2023-04" db="EMBL/GenBank/DDBJ databases">
        <title>Genome Encyclopedia of Bacteria and Archaea VI: Functional Genomics of Type Strains.</title>
        <authorList>
            <person name="Whitman W."/>
        </authorList>
    </citation>
    <scope>NUCLEOTIDE SEQUENCE [LARGE SCALE GENOMIC DNA]</scope>
    <source>
        <strain evidence="6 7">SG_E_30_P1</strain>
    </source>
</reference>
<evidence type="ECO:0000256" key="1">
    <source>
        <dbReference type="ARBA" id="ARBA00022723"/>
    </source>
</evidence>
<evidence type="ECO:0000259" key="5">
    <source>
        <dbReference type="Pfam" id="PF22039"/>
    </source>
</evidence>
<dbReference type="Proteomes" id="UP001160142">
    <property type="component" value="Unassembled WGS sequence"/>
</dbReference>
<evidence type="ECO:0000256" key="2">
    <source>
        <dbReference type="ARBA" id="ARBA00022801"/>
    </source>
</evidence>
<protein>
    <submittedName>
        <fullName evidence="6">Amidohydrolase YtcJ</fullName>
    </submittedName>
</protein>
<comment type="caution">
    <text evidence="6">The sequence shown here is derived from an EMBL/GenBank/DDBJ whole genome shotgun (WGS) entry which is preliminary data.</text>
</comment>
<dbReference type="Gene3D" id="3.20.20.140">
    <property type="entry name" value="Metal-dependent hydrolases"/>
    <property type="match status" value="1"/>
</dbReference>
<dbReference type="SUPFAM" id="SSF51338">
    <property type="entry name" value="Composite domain of metallo-dependent hydrolases"/>
    <property type="match status" value="1"/>
</dbReference>
<dbReference type="PANTHER" id="PTHR22642">
    <property type="entry name" value="IMIDAZOLONEPROPIONASE"/>
    <property type="match status" value="1"/>
</dbReference>
<keyword evidence="2" id="KW-0378">Hydrolase</keyword>
<dbReference type="EMBL" id="JARXVQ010000001">
    <property type="protein sequence ID" value="MDH6181412.1"/>
    <property type="molecule type" value="Genomic_DNA"/>
</dbReference>
<feature type="domain" description="Amidohydrolase 3" evidence="4">
    <location>
        <begin position="50"/>
        <end position="537"/>
    </location>
</feature>
<keyword evidence="1" id="KW-0479">Metal-binding</keyword>
<dbReference type="InterPro" id="IPR033932">
    <property type="entry name" value="YtcJ-like"/>
</dbReference>
<sequence length="569" mass="60535">MTEKILTAGAIITMVETSPRVTAIAIKDDRIVAVGSLAECRAALPGAEHIDTGAAVLMPGFIEPHGHPLLGGVVTQSPAHSIAPWDAPTWDDVLAVFQSAADTTTPGIPLVFNGFDALLHGRPAPFADELDDIFGDRVVVIFNNSGHAAYFTTALMKLRGWDATPPENPVGGTFGRRANGALDGTAYEVPATTEVIAPVLQQLGGNVLASAAEYYALMARAGITSTSDMTFSLDLQSGYEALAALPSCPLRLSMWQVSSIEGFAEPVSFVADDALIHKAGVKLWTDGSPWIGNIAVSFPYLDTDATKRAGIDPATAGRSMNYGRPEVDAVLDACASRGWQMAFHANGDDAIDFALDAYERALAEHGLLGTDHRWRLEHVGAGRRDQFERAASLGVHVSMAPFQFYYWGDLLDGEMFDSEHGARWQAFQDAVSSGTCVSLHNDGSVSPPTPILNVQTAVTRATSSGKIHAPEQAITLDQALRAHTIDAARSLHRDSLVGSIAPGKLADLVELTADPYEVEPTQLNDKIKVLGTWLGGARITLDDFVGAATGHDPAQHAHLAGHARRQHCC</sequence>
<dbReference type="InterPro" id="IPR011059">
    <property type="entry name" value="Metal-dep_hydrolase_composite"/>
</dbReference>
<dbReference type="InterPro" id="IPR054418">
    <property type="entry name" value="MQNX/HUTI_composite_N"/>
</dbReference>
<evidence type="ECO:0000313" key="6">
    <source>
        <dbReference type="EMBL" id="MDH6181412.1"/>
    </source>
</evidence>
<name>A0ABT6KQE1_9MICO</name>
<dbReference type="InterPro" id="IPR013108">
    <property type="entry name" value="Amidohydro_3"/>
</dbReference>
<dbReference type="SUPFAM" id="SSF51556">
    <property type="entry name" value="Metallo-dependent hydrolases"/>
    <property type="match status" value="1"/>
</dbReference>
<keyword evidence="3" id="KW-0862">Zinc</keyword>
<evidence type="ECO:0000259" key="4">
    <source>
        <dbReference type="Pfam" id="PF07969"/>
    </source>
</evidence>
<dbReference type="Pfam" id="PF07969">
    <property type="entry name" value="Amidohydro_3"/>
    <property type="match status" value="1"/>
</dbReference>
<dbReference type="CDD" id="cd01300">
    <property type="entry name" value="YtcJ_like"/>
    <property type="match status" value="1"/>
</dbReference>
<dbReference type="Gene3D" id="3.10.310.70">
    <property type="match status" value="1"/>
</dbReference>
<keyword evidence="7" id="KW-1185">Reference proteome</keyword>
<dbReference type="Gene3D" id="2.30.40.10">
    <property type="entry name" value="Urease, subunit C, domain 1"/>
    <property type="match status" value="1"/>
</dbReference>
<evidence type="ECO:0000313" key="7">
    <source>
        <dbReference type="Proteomes" id="UP001160142"/>
    </source>
</evidence>
<dbReference type="RefSeq" id="WP_322133728.1">
    <property type="nucleotide sequence ID" value="NZ_CP085036.1"/>
</dbReference>
<proteinExistence type="predicted"/>
<organism evidence="6 7">
    <name type="scientific">Antiquaquibacter oligotrophicus</name>
    <dbReference type="NCBI Taxonomy" id="2880260"/>
    <lineage>
        <taxon>Bacteria</taxon>
        <taxon>Bacillati</taxon>
        <taxon>Actinomycetota</taxon>
        <taxon>Actinomycetes</taxon>
        <taxon>Micrococcales</taxon>
        <taxon>Microbacteriaceae</taxon>
        <taxon>Antiquaquibacter</taxon>
    </lineage>
</organism>
<accession>A0ABT6KQE1</accession>